<dbReference type="Proteomes" id="UP000654257">
    <property type="component" value="Unassembled WGS sequence"/>
</dbReference>
<evidence type="ECO:0000313" key="3">
    <source>
        <dbReference type="Proteomes" id="UP000654257"/>
    </source>
</evidence>
<evidence type="ECO:0000313" key="2">
    <source>
        <dbReference type="EMBL" id="GGG04470.1"/>
    </source>
</evidence>
<accession>A0A917FUS3</accession>
<dbReference type="EMBL" id="BMCU01000002">
    <property type="protein sequence ID" value="GGG04470.1"/>
    <property type="molecule type" value="Genomic_DNA"/>
</dbReference>
<name>A0A917FUS3_9NOCA</name>
<gene>
    <name evidence="2" type="ORF">GCM10007304_18230</name>
</gene>
<keyword evidence="3" id="KW-1185">Reference proteome</keyword>
<dbReference type="InterPro" id="IPR009061">
    <property type="entry name" value="DNA-bd_dom_put_sf"/>
</dbReference>
<dbReference type="SUPFAM" id="SSF46955">
    <property type="entry name" value="Putative DNA-binding domain"/>
    <property type="match status" value="1"/>
</dbReference>
<feature type="domain" description="Helix-turn-helix" evidence="1">
    <location>
        <begin position="6"/>
        <end position="56"/>
    </location>
</feature>
<reference evidence="2" key="1">
    <citation type="journal article" date="2014" name="Int. J. Syst. Evol. Microbiol.">
        <title>Complete genome sequence of Corynebacterium casei LMG S-19264T (=DSM 44701T), isolated from a smear-ripened cheese.</title>
        <authorList>
            <consortium name="US DOE Joint Genome Institute (JGI-PGF)"/>
            <person name="Walter F."/>
            <person name="Albersmeier A."/>
            <person name="Kalinowski J."/>
            <person name="Ruckert C."/>
        </authorList>
    </citation>
    <scope>NUCLEOTIDE SEQUENCE</scope>
    <source>
        <strain evidence="2">CCM 7905</strain>
    </source>
</reference>
<evidence type="ECO:0000259" key="1">
    <source>
        <dbReference type="Pfam" id="PF12728"/>
    </source>
</evidence>
<organism evidence="2 3">
    <name type="scientific">Rhodococcoides trifolii</name>
    <dbReference type="NCBI Taxonomy" id="908250"/>
    <lineage>
        <taxon>Bacteria</taxon>
        <taxon>Bacillati</taxon>
        <taxon>Actinomycetota</taxon>
        <taxon>Actinomycetes</taxon>
        <taxon>Mycobacteriales</taxon>
        <taxon>Nocardiaceae</taxon>
        <taxon>Rhodococcoides</taxon>
    </lineage>
</organism>
<dbReference type="AlphaFoldDB" id="A0A917FUS3"/>
<sequence>MSNSPWMTPQQAADYADVHINTIRHALWDGRLRGYQRTAPKGIWRIHVDDLDAWIRGDVVSKRKLRSA</sequence>
<reference evidence="2" key="2">
    <citation type="submission" date="2020-09" db="EMBL/GenBank/DDBJ databases">
        <authorList>
            <person name="Sun Q."/>
            <person name="Sedlacek I."/>
        </authorList>
    </citation>
    <scope>NUCLEOTIDE SEQUENCE</scope>
    <source>
        <strain evidence="2">CCM 7905</strain>
    </source>
</reference>
<dbReference type="Pfam" id="PF12728">
    <property type="entry name" value="HTH_17"/>
    <property type="match status" value="1"/>
</dbReference>
<comment type="caution">
    <text evidence="2">The sequence shown here is derived from an EMBL/GenBank/DDBJ whole genome shotgun (WGS) entry which is preliminary data.</text>
</comment>
<protein>
    <recommendedName>
        <fullName evidence="1">Helix-turn-helix domain-containing protein</fullName>
    </recommendedName>
</protein>
<dbReference type="RefSeq" id="WP_188544490.1">
    <property type="nucleotide sequence ID" value="NZ_BMCU01000002.1"/>
</dbReference>
<dbReference type="InterPro" id="IPR041657">
    <property type="entry name" value="HTH_17"/>
</dbReference>
<proteinExistence type="predicted"/>